<comment type="caution">
    <text evidence="1">The sequence shown here is derived from an EMBL/GenBank/DDBJ whole genome shotgun (WGS) entry which is preliminary data.</text>
</comment>
<reference evidence="1 2" key="1">
    <citation type="journal article" date="2017" name="Int. J. Syst. Evol. Microbiol.">
        <title>Mucilaginibacterpsychrotolerans sp. nov., isolated from peatlands.</title>
        <authorList>
            <person name="Deng Y."/>
            <person name="Shen L."/>
            <person name="Xu B."/>
            <person name="Liu Y."/>
            <person name="Gu Z."/>
            <person name="Liu H."/>
            <person name="Zhou Y."/>
        </authorList>
    </citation>
    <scope>NUCLEOTIDE SEQUENCE [LARGE SCALE GENOMIC DNA]</scope>
    <source>
        <strain evidence="1 2">NH7-4</strain>
    </source>
</reference>
<organism evidence="1 2">
    <name type="scientific">Mucilaginibacter psychrotolerans</name>
    <dbReference type="NCBI Taxonomy" id="1524096"/>
    <lineage>
        <taxon>Bacteria</taxon>
        <taxon>Pseudomonadati</taxon>
        <taxon>Bacteroidota</taxon>
        <taxon>Sphingobacteriia</taxon>
        <taxon>Sphingobacteriales</taxon>
        <taxon>Sphingobacteriaceae</taxon>
        <taxon>Mucilaginibacter</taxon>
    </lineage>
</organism>
<proteinExistence type="predicted"/>
<keyword evidence="2" id="KW-1185">Reference proteome</keyword>
<dbReference type="AlphaFoldDB" id="A0A4Y8S7E4"/>
<dbReference type="EMBL" id="SOZE01000031">
    <property type="protein sequence ID" value="TFF34387.1"/>
    <property type="molecule type" value="Genomic_DNA"/>
</dbReference>
<accession>A0A4Y8S7E4</accession>
<evidence type="ECO:0000313" key="1">
    <source>
        <dbReference type="EMBL" id="TFF34387.1"/>
    </source>
</evidence>
<dbReference type="Proteomes" id="UP000297540">
    <property type="component" value="Unassembled WGS sequence"/>
</dbReference>
<name>A0A4Y8S7E4_9SPHI</name>
<sequence length="205" mass="22397">MEKNKLEKLLTSVDKLLKFFSEKKEEKFEAIKVKDGDTMVEYSALEVGADVSISTATGSEVAPDGSYSLSNDVAFTVKDGKISEITSQGDVAPAEDTPAETLADVPVDAPAIAETPAEETKEDEAVKALTDRVSALEETIKNLMESINAVPSKQDVSELKSELMSAYSKIQELSKIPTQFSADTRVEVKDSEMDKYRKLAEKYSK</sequence>
<protein>
    <submittedName>
        <fullName evidence="1">Uncharacterized protein</fullName>
    </submittedName>
</protein>
<evidence type="ECO:0000313" key="2">
    <source>
        <dbReference type="Proteomes" id="UP000297540"/>
    </source>
</evidence>
<gene>
    <name evidence="1" type="ORF">E2R66_22190</name>
</gene>
<dbReference type="RefSeq" id="WP_133234974.1">
    <property type="nucleotide sequence ID" value="NZ_SOZE01000031.1"/>
</dbReference>
<dbReference type="OrthoDB" id="797456at2"/>